<dbReference type="Proteomes" id="UP000528457">
    <property type="component" value="Unassembled WGS sequence"/>
</dbReference>
<feature type="region of interest" description="Disordered" evidence="1">
    <location>
        <begin position="403"/>
        <end position="428"/>
    </location>
</feature>
<dbReference type="Gene3D" id="3.40.710.10">
    <property type="entry name" value="DD-peptidase/beta-lactamase superfamily"/>
    <property type="match status" value="1"/>
</dbReference>
<dbReference type="AlphaFoldDB" id="A0A7X0JVI8"/>
<sequence length="428" mass="48074">MKKILVISGICISAVLLYFYQDLQTIRVLLAYEKAFSAEYIDESFRSFHHQYPSVEVKNSTSVYTLQRPEQEAKLPVSFDYEGETRNIDEWVQRSHTTGIAILKDGKLVYEKYYRGNDENSHAIIMSVSKSMASMLIGKALEEGHIESVNDPVTKYLPELTQSAYGDGVTIKQLLQMSSGVRWSEDLDDLDSDIVQSIVASLLGSLDDFAASMVREHTPGSYNRYASVNTQVLGMIIESATGDSYQDYFEKHLWSKLGAEKSAFIQVDSTGMPLVYSGVNIVLRDMVRFGQLYLEEGKNYQGEQIINSNWVHESIQVEEDHLKPGVNNPASDSGFGYGYQWWIPLYPDDDYTAIGIYGQFVYVNPKHNVVIAKTSTYPSYPIDGAYMDHESLLAFQQIARQLESSIPDDSPQNTSTPTALPQQAQAGN</sequence>
<dbReference type="InterPro" id="IPR012338">
    <property type="entry name" value="Beta-lactam/transpept-like"/>
</dbReference>
<dbReference type="InParanoid" id="A0A7X0JVI8"/>
<reference evidence="3 4" key="1">
    <citation type="submission" date="2020-08" db="EMBL/GenBank/DDBJ databases">
        <title>Genomic Encyclopedia of Type Strains, Phase IV (KMG-IV): sequencing the most valuable type-strain genomes for metagenomic binning, comparative biology and taxonomic classification.</title>
        <authorList>
            <person name="Goeker M."/>
        </authorList>
    </citation>
    <scope>NUCLEOTIDE SEQUENCE [LARGE SCALE GENOMIC DNA]</scope>
    <source>
        <strain evidence="3 4">DSM 22368</strain>
    </source>
</reference>
<feature type="domain" description="Beta-lactamase-related" evidence="2">
    <location>
        <begin position="96"/>
        <end position="379"/>
    </location>
</feature>
<proteinExistence type="predicted"/>
<dbReference type="PANTHER" id="PTHR43283">
    <property type="entry name" value="BETA-LACTAMASE-RELATED"/>
    <property type="match status" value="1"/>
</dbReference>
<evidence type="ECO:0000313" key="3">
    <source>
        <dbReference type="EMBL" id="MBB6522220.1"/>
    </source>
</evidence>
<accession>A0A7X0JVI8</accession>
<gene>
    <name evidence="3" type="ORF">HNR48_002505</name>
</gene>
<dbReference type="EMBL" id="JACHHT010000002">
    <property type="protein sequence ID" value="MBB6522220.1"/>
    <property type="molecule type" value="Genomic_DNA"/>
</dbReference>
<dbReference type="RefSeq" id="WP_166846441.1">
    <property type="nucleotide sequence ID" value="NZ_JAAONY010000002.1"/>
</dbReference>
<evidence type="ECO:0000256" key="1">
    <source>
        <dbReference type="SAM" id="MobiDB-lite"/>
    </source>
</evidence>
<dbReference type="PANTHER" id="PTHR43283:SF14">
    <property type="entry name" value="BLL8153 PROTEIN"/>
    <property type="match status" value="1"/>
</dbReference>
<name>A0A7X0JVI8_9GAMM</name>
<dbReference type="InterPro" id="IPR050789">
    <property type="entry name" value="Diverse_Enzym_Activities"/>
</dbReference>
<protein>
    <recommendedName>
        <fullName evidence="2">Beta-lactamase-related domain-containing protein</fullName>
    </recommendedName>
</protein>
<dbReference type="InterPro" id="IPR001466">
    <property type="entry name" value="Beta-lactam-related"/>
</dbReference>
<keyword evidence="4" id="KW-1185">Reference proteome</keyword>
<organism evidence="3 4">
    <name type="scientific">Pseudoteredinibacter isoporae</name>
    <dbReference type="NCBI Taxonomy" id="570281"/>
    <lineage>
        <taxon>Bacteria</taxon>
        <taxon>Pseudomonadati</taxon>
        <taxon>Pseudomonadota</taxon>
        <taxon>Gammaproteobacteria</taxon>
        <taxon>Cellvibrionales</taxon>
        <taxon>Cellvibrionaceae</taxon>
        <taxon>Pseudoteredinibacter</taxon>
    </lineage>
</organism>
<evidence type="ECO:0000313" key="4">
    <source>
        <dbReference type="Proteomes" id="UP000528457"/>
    </source>
</evidence>
<evidence type="ECO:0000259" key="2">
    <source>
        <dbReference type="Pfam" id="PF00144"/>
    </source>
</evidence>
<comment type="caution">
    <text evidence="3">The sequence shown here is derived from an EMBL/GenBank/DDBJ whole genome shotgun (WGS) entry which is preliminary data.</text>
</comment>
<dbReference type="Pfam" id="PF00144">
    <property type="entry name" value="Beta-lactamase"/>
    <property type="match status" value="1"/>
</dbReference>
<dbReference type="SUPFAM" id="SSF56601">
    <property type="entry name" value="beta-lactamase/transpeptidase-like"/>
    <property type="match status" value="1"/>
</dbReference>
<feature type="compositionally biased region" description="Polar residues" evidence="1">
    <location>
        <begin position="410"/>
        <end position="428"/>
    </location>
</feature>